<sequence length="194" mass="22267">MSPYPISITQLRLLSSFNGFAVNITDCLTIHSDEIFYAYDDKALKYSVCTNSIPSELLLNQEYFTIKNDSKKNIIFWSIDGKFITKSKMQKCDCAIFDENTFCLVEFKTDSEGKSTETKEDIINHAQAQIITTYKLIEEKIKAKGVDLLDKVTIEGHICLSKRYPRKTSEEMSLQALFAEKNKFGLFFDGIKEF</sequence>
<dbReference type="AlphaFoldDB" id="A0AAX3QP29"/>
<organism evidence="1 2">
    <name type="scientific">Parabacteroides distasonis</name>
    <dbReference type="NCBI Taxonomy" id="823"/>
    <lineage>
        <taxon>Bacteria</taxon>
        <taxon>Pseudomonadati</taxon>
        <taxon>Bacteroidota</taxon>
        <taxon>Bacteroidia</taxon>
        <taxon>Bacteroidales</taxon>
        <taxon>Tannerellaceae</taxon>
        <taxon>Parabacteroides</taxon>
    </lineage>
</organism>
<evidence type="ECO:0008006" key="3">
    <source>
        <dbReference type="Google" id="ProtNLM"/>
    </source>
</evidence>
<protein>
    <recommendedName>
        <fullName evidence="3">PD-(D/E)XK endonuclease-like domain-containing protein</fullName>
    </recommendedName>
</protein>
<evidence type="ECO:0000313" key="2">
    <source>
        <dbReference type="Proteomes" id="UP001221009"/>
    </source>
</evidence>
<evidence type="ECO:0000313" key="1">
    <source>
        <dbReference type="EMBL" id="WET63148.1"/>
    </source>
</evidence>
<proteinExistence type="predicted"/>
<accession>A0AAX3QP29</accession>
<name>A0AAX3QP29_PARDI</name>
<dbReference type="EMBL" id="CP120353">
    <property type="protein sequence ID" value="WET63148.1"/>
    <property type="molecule type" value="Genomic_DNA"/>
</dbReference>
<reference evidence="1" key="1">
    <citation type="submission" date="2023-03" db="EMBL/GenBank/DDBJ databases">
        <title>Parabacteroides distasonis, a bacteria resistant against UC.</title>
        <authorList>
            <person name="Dai W."/>
        </authorList>
    </citation>
    <scope>NUCLEOTIDE SEQUENCE</scope>
    <source>
        <strain evidence="1">F1-28</strain>
    </source>
</reference>
<gene>
    <name evidence="1" type="ORF">P2T59_15770</name>
</gene>
<dbReference type="Proteomes" id="UP001221009">
    <property type="component" value="Chromosome"/>
</dbReference>
<dbReference type="RefSeq" id="WP_122144695.1">
    <property type="nucleotide sequence ID" value="NZ_CP120353.1"/>
</dbReference>